<evidence type="ECO:0000259" key="6">
    <source>
        <dbReference type="Pfam" id="PF07980"/>
    </source>
</evidence>
<gene>
    <name evidence="8" type="ORF">DW888_10215</name>
</gene>
<dbReference type="Pfam" id="PF07980">
    <property type="entry name" value="SusD_RagB"/>
    <property type="match status" value="1"/>
</dbReference>
<evidence type="ECO:0000256" key="2">
    <source>
        <dbReference type="ARBA" id="ARBA00006275"/>
    </source>
</evidence>
<dbReference type="Gene3D" id="1.25.40.390">
    <property type="match status" value="1"/>
</dbReference>
<dbReference type="Pfam" id="PF14322">
    <property type="entry name" value="SusD-like_3"/>
    <property type="match status" value="1"/>
</dbReference>
<evidence type="ECO:0000256" key="1">
    <source>
        <dbReference type="ARBA" id="ARBA00004442"/>
    </source>
</evidence>
<keyword evidence="5" id="KW-0998">Cell outer membrane</keyword>
<dbReference type="InterPro" id="IPR012944">
    <property type="entry name" value="SusD_RagB_dom"/>
</dbReference>
<evidence type="ECO:0000256" key="5">
    <source>
        <dbReference type="ARBA" id="ARBA00023237"/>
    </source>
</evidence>
<evidence type="ECO:0000313" key="8">
    <source>
        <dbReference type="EMBL" id="RHB35483.1"/>
    </source>
</evidence>
<dbReference type="RefSeq" id="WP_122201453.1">
    <property type="nucleotide sequence ID" value="NZ_CABJFV010000006.1"/>
</dbReference>
<sequence>MKRITNIFLGIVATLTFMSCNDFLDQKINDNYDEEMFLHSGFNNLKAWGLGAYNYLRPYNGLDGGASLAAACDEADFAKQSNVQKFNTGAWNQFSNPDDVFAHYYKGIRHANLFLEKTEEYKHILYEDTLIASNKDIYLKNCDDFKKLRAEVRLLRAYFYFELIKRYGGVPLVKHSLTLEDDLDLPRNSFDECVNFIADECDVVYKDLTNYWANYQWQDGEGGKGKDNTNLGRLEKPVAKFLKLKALLYAASPLHNPTEDIGKWEKAALAGYDFLTDKNCQHVRYLYSNYNGLFQAQANNDAIVPFAGKNTGIIMTRPFEKAGSTFEKANYPVGMVNGGGACICPSQNLLDAFEYSNGTVFDPSKLKNTDNPYEERDPRLNMIIAINGSTLGKNIDGSARQVQSYMGGADGIGVKYGATTTGYYLRKLLVENFDLSKSESRAKSWVLMRYAEVLLNYAEAVNESVGPDVKVIGTTNLTLSAREAINLVRDRVGMPPIQSGLDKENMRINIQRERQVEMAFEDQRFFDVRRWKIANVTENKPLMGILISTNGGTTTYERFKVENRIFQEKMYLYPIPYNEIAKSKGILIQNSGWE</sequence>
<dbReference type="InterPro" id="IPR011990">
    <property type="entry name" value="TPR-like_helical_dom_sf"/>
</dbReference>
<name>A0A413VPM0_9BACE</name>
<feature type="domain" description="SusD-like N-terminal" evidence="7">
    <location>
        <begin position="79"/>
        <end position="198"/>
    </location>
</feature>
<evidence type="ECO:0000256" key="3">
    <source>
        <dbReference type="ARBA" id="ARBA00022729"/>
    </source>
</evidence>
<organism evidence="8 9">
    <name type="scientific">Bacteroides nordii</name>
    <dbReference type="NCBI Taxonomy" id="291645"/>
    <lineage>
        <taxon>Bacteria</taxon>
        <taxon>Pseudomonadati</taxon>
        <taxon>Bacteroidota</taxon>
        <taxon>Bacteroidia</taxon>
        <taxon>Bacteroidales</taxon>
        <taxon>Bacteroidaceae</taxon>
        <taxon>Bacteroides</taxon>
    </lineage>
</organism>
<comment type="caution">
    <text evidence="8">The sequence shown here is derived from an EMBL/GenBank/DDBJ whole genome shotgun (WGS) entry which is preliminary data.</text>
</comment>
<dbReference type="InterPro" id="IPR033985">
    <property type="entry name" value="SusD-like_N"/>
</dbReference>
<evidence type="ECO:0000313" key="9">
    <source>
        <dbReference type="Proteomes" id="UP000284379"/>
    </source>
</evidence>
<proteinExistence type="inferred from homology"/>
<dbReference type="GO" id="GO:0009279">
    <property type="term" value="C:cell outer membrane"/>
    <property type="evidence" value="ECO:0007669"/>
    <property type="project" value="UniProtKB-SubCell"/>
</dbReference>
<keyword evidence="4" id="KW-0472">Membrane</keyword>
<comment type="subcellular location">
    <subcellularLocation>
        <location evidence="1">Cell outer membrane</location>
    </subcellularLocation>
</comment>
<protein>
    <submittedName>
        <fullName evidence="8">RagB/SusD family nutrient uptake outer membrane protein</fullName>
    </submittedName>
</protein>
<dbReference type="SUPFAM" id="SSF48452">
    <property type="entry name" value="TPR-like"/>
    <property type="match status" value="1"/>
</dbReference>
<feature type="domain" description="RagB/SusD" evidence="6">
    <location>
        <begin position="336"/>
        <end position="593"/>
    </location>
</feature>
<keyword evidence="3" id="KW-0732">Signal</keyword>
<dbReference type="EMBL" id="QSGO01000006">
    <property type="protein sequence ID" value="RHB35483.1"/>
    <property type="molecule type" value="Genomic_DNA"/>
</dbReference>
<dbReference type="Proteomes" id="UP000284379">
    <property type="component" value="Unassembled WGS sequence"/>
</dbReference>
<accession>A0A413VPM0</accession>
<evidence type="ECO:0000256" key="4">
    <source>
        <dbReference type="ARBA" id="ARBA00023136"/>
    </source>
</evidence>
<evidence type="ECO:0000259" key="7">
    <source>
        <dbReference type="Pfam" id="PF14322"/>
    </source>
</evidence>
<comment type="similarity">
    <text evidence="2">Belongs to the SusD family.</text>
</comment>
<dbReference type="AlphaFoldDB" id="A0A413VPM0"/>
<dbReference type="PROSITE" id="PS51257">
    <property type="entry name" value="PROKAR_LIPOPROTEIN"/>
    <property type="match status" value="1"/>
</dbReference>
<reference evidence="8 9" key="1">
    <citation type="submission" date="2018-08" db="EMBL/GenBank/DDBJ databases">
        <title>A genome reference for cultivated species of the human gut microbiota.</title>
        <authorList>
            <person name="Zou Y."/>
            <person name="Xue W."/>
            <person name="Luo G."/>
        </authorList>
    </citation>
    <scope>NUCLEOTIDE SEQUENCE [LARGE SCALE GENOMIC DNA]</scope>
    <source>
        <strain evidence="8 9">AM40-30BH</strain>
    </source>
</reference>